<reference evidence="3 4" key="1">
    <citation type="journal article" date="2017" name="Int. J. Syst. Evol. Microbiol.">
        <title>Rouxiella badensis sp. nov. and Rouxiella silvae sp. nov. isolated from peat bog soil in Germany and emendation of the genus description.</title>
        <authorList>
            <person name="Le Fleche-Mateos A."/>
            <person name="Kugler J.H."/>
            <person name="Hansen S.H."/>
            <person name="Syldatk C."/>
            <person name="Hausmann R."/>
            <person name="Lomprez F."/>
            <person name="Vandenbogaert M."/>
            <person name="Manuguerra J.C."/>
            <person name="Grimont P.A."/>
        </authorList>
    </citation>
    <scope>NUCLEOTIDE SEQUENCE [LARGE SCALE GENOMIC DNA]</scope>
    <source>
        <strain evidence="3 4">213</strain>
    </source>
</reference>
<comment type="similarity">
    <text evidence="1">Belongs to the initiator RepB protein family.</text>
</comment>
<protein>
    <submittedName>
        <fullName evidence="3">Plasmid replication protein</fullName>
    </submittedName>
</protein>
<dbReference type="Pfam" id="PF01051">
    <property type="entry name" value="Rep3_N"/>
    <property type="match status" value="1"/>
</dbReference>
<sequence>MDKRERLVTQANQLIEGAYEVNLTEIRLLYLALTKIDPRREQPESEYIIYPSEFNDMYSLGRIGYTQLKQAVSGLARKPIITYESDNTTVERFWFSSIKYTTTGEGFIVVKFSDSVREALYELRQEFTQMNLNELVKLDTQFAFRLYSWLYRYRRLDKYTNSQRVITTEPFGIEWMKERVGLTGKYPKLTDFRNRVLDPAIDMINAHTNLSVSYEMEKKGKQVRSFVFSYIDEKEHNVKALAPVKPLRPRLPNRPRVTSGSAAEGEWARQCITVMKDFQTALKAYDPKLRISTADRKKVEAWYSIIGLQMDRIFNRE</sequence>
<dbReference type="InterPro" id="IPR036390">
    <property type="entry name" value="WH_DNA-bd_sf"/>
</dbReference>
<comment type="caution">
    <text evidence="3">The sequence shown here is derived from an EMBL/GenBank/DDBJ whole genome shotgun (WGS) entry which is preliminary data.</text>
</comment>
<accession>A0ABX3TU05</accession>
<dbReference type="InterPro" id="IPR000525">
    <property type="entry name" value="Initiator_Rep_WH1"/>
</dbReference>
<evidence type="ECO:0000259" key="2">
    <source>
        <dbReference type="Pfam" id="PF01051"/>
    </source>
</evidence>
<keyword evidence="4" id="KW-1185">Reference proteome</keyword>
<evidence type="ECO:0000313" key="3">
    <source>
        <dbReference type="EMBL" id="ORJ18643.1"/>
    </source>
</evidence>
<dbReference type="Proteomes" id="UP000192722">
    <property type="component" value="Unassembled WGS sequence"/>
</dbReference>
<dbReference type="InterPro" id="IPR036388">
    <property type="entry name" value="WH-like_DNA-bd_sf"/>
</dbReference>
<evidence type="ECO:0000313" key="4">
    <source>
        <dbReference type="Proteomes" id="UP000192722"/>
    </source>
</evidence>
<name>A0ABX3TU05_9GAMM</name>
<dbReference type="Gene3D" id="1.10.10.10">
    <property type="entry name" value="Winged helix-like DNA-binding domain superfamily/Winged helix DNA-binding domain"/>
    <property type="match status" value="2"/>
</dbReference>
<feature type="domain" description="Initiator Rep protein WH1" evidence="2">
    <location>
        <begin position="8"/>
        <end position="150"/>
    </location>
</feature>
<organism evidence="3 4">
    <name type="scientific">Rouxiella silvae</name>
    <dbReference type="NCBI Taxonomy" id="1646373"/>
    <lineage>
        <taxon>Bacteria</taxon>
        <taxon>Pseudomonadati</taxon>
        <taxon>Pseudomonadota</taxon>
        <taxon>Gammaproteobacteria</taxon>
        <taxon>Enterobacterales</taxon>
        <taxon>Yersiniaceae</taxon>
        <taxon>Rouxiella</taxon>
    </lineage>
</organism>
<dbReference type="EMBL" id="MRWD01000103">
    <property type="protein sequence ID" value="ORJ18643.1"/>
    <property type="molecule type" value="Genomic_DNA"/>
</dbReference>
<dbReference type="Pfam" id="PF21205">
    <property type="entry name" value="Rep3_C"/>
    <property type="match status" value="1"/>
</dbReference>
<gene>
    <name evidence="3" type="ORF">BS639_24190</name>
</gene>
<dbReference type="SUPFAM" id="SSF46785">
    <property type="entry name" value="Winged helix' DNA-binding domain"/>
    <property type="match status" value="2"/>
</dbReference>
<evidence type="ECO:0000256" key="1">
    <source>
        <dbReference type="ARBA" id="ARBA00038283"/>
    </source>
</evidence>
<proteinExistence type="inferred from homology"/>
<dbReference type="RefSeq" id="WP_233427755.1">
    <property type="nucleotide sequence ID" value="NZ_CBCSCF010000021.1"/>
</dbReference>